<dbReference type="AlphaFoldDB" id="E8JQE9"/>
<dbReference type="Pfam" id="PF01476">
    <property type="entry name" value="LysM"/>
    <property type="match status" value="1"/>
</dbReference>
<dbReference type="CDD" id="cd00118">
    <property type="entry name" value="LysM"/>
    <property type="match status" value="1"/>
</dbReference>
<feature type="domain" description="LysM" evidence="1">
    <location>
        <begin position="40"/>
        <end position="84"/>
    </location>
</feature>
<dbReference type="SMART" id="SM00257">
    <property type="entry name" value="LysM"/>
    <property type="match status" value="1"/>
</dbReference>
<dbReference type="Proteomes" id="UP000005699">
    <property type="component" value="Unassembled WGS sequence"/>
</dbReference>
<protein>
    <submittedName>
        <fullName evidence="2">LysM domain protein</fullName>
    </submittedName>
</protein>
<evidence type="ECO:0000313" key="3">
    <source>
        <dbReference type="Proteomes" id="UP000005699"/>
    </source>
</evidence>
<dbReference type="InterPro" id="IPR018392">
    <property type="entry name" value="LysM"/>
</dbReference>
<reference evidence="2 3" key="1">
    <citation type="submission" date="2010-12" db="EMBL/GenBank/DDBJ databases">
        <authorList>
            <person name="Muzny D."/>
            <person name="Qin X."/>
            <person name="Deng J."/>
            <person name="Jiang H."/>
            <person name="Liu Y."/>
            <person name="Qu J."/>
            <person name="Song X.-Z."/>
            <person name="Zhang L."/>
            <person name="Thornton R."/>
            <person name="Coyle M."/>
            <person name="Francisco L."/>
            <person name="Jackson L."/>
            <person name="Javaid M."/>
            <person name="Korchina V."/>
            <person name="Kovar C."/>
            <person name="Mata R."/>
            <person name="Mathew T."/>
            <person name="Ngo R."/>
            <person name="Nguyen L."/>
            <person name="Nguyen N."/>
            <person name="Okwuonu G."/>
            <person name="Ongeri F."/>
            <person name="Pham C."/>
            <person name="Simmons D."/>
            <person name="Wilczek-Boney K."/>
            <person name="Hale W."/>
            <person name="Jakkamsetti A."/>
            <person name="Pham P."/>
            <person name="Ruth R."/>
            <person name="San Lucas F."/>
            <person name="Warren J."/>
            <person name="Zhang J."/>
            <person name="Zhao Z."/>
            <person name="Zhou C."/>
            <person name="Zhu D."/>
            <person name="Lee S."/>
            <person name="Bess C."/>
            <person name="Blankenburg K."/>
            <person name="Forbes L."/>
            <person name="Fu Q."/>
            <person name="Gubbala S."/>
            <person name="Hirani K."/>
            <person name="Jayaseelan J.C."/>
            <person name="Lara F."/>
            <person name="Munidasa M."/>
            <person name="Palculict T."/>
            <person name="Patil S."/>
            <person name="Pu L.-L."/>
            <person name="Saada N."/>
            <person name="Tang L."/>
            <person name="Weissenberger G."/>
            <person name="Zhu Y."/>
            <person name="Hemphill L."/>
            <person name="Shang Y."/>
            <person name="Youmans B."/>
            <person name="Ayvaz T."/>
            <person name="Ross M."/>
            <person name="Santibanez J."/>
            <person name="Aqrawi P."/>
            <person name="Gross S."/>
            <person name="Joshi V."/>
            <person name="Fowler G."/>
            <person name="Nazareth L."/>
            <person name="Reid J."/>
            <person name="Worley K."/>
            <person name="Petrosino J."/>
            <person name="Highlander S."/>
            <person name="Gibbs R."/>
        </authorList>
    </citation>
    <scope>NUCLEOTIDE SEQUENCE [LARGE SCALE GENOMIC DNA]</scope>
    <source>
        <strain evidence="2 3">ATCC 9812</strain>
    </source>
</reference>
<accession>E8JQE9</accession>
<name>E8JQE9_STREI</name>
<proteinExistence type="predicted"/>
<evidence type="ECO:0000259" key="1">
    <source>
        <dbReference type="PROSITE" id="PS51782"/>
    </source>
</evidence>
<dbReference type="PROSITE" id="PS51782">
    <property type="entry name" value="LYSM"/>
    <property type="match status" value="1"/>
</dbReference>
<dbReference type="InterPro" id="IPR036779">
    <property type="entry name" value="LysM_dom_sf"/>
</dbReference>
<organism evidence="2 3">
    <name type="scientific">Streptococcus equinus ATCC 9812</name>
    <dbReference type="NCBI Taxonomy" id="525379"/>
    <lineage>
        <taxon>Bacteria</taxon>
        <taxon>Bacillati</taxon>
        <taxon>Bacillota</taxon>
        <taxon>Bacilli</taxon>
        <taxon>Lactobacillales</taxon>
        <taxon>Streptococcaceae</taxon>
        <taxon>Streptococcus</taxon>
    </lineage>
</organism>
<dbReference type="HOGENOM" id="CLU_2511231_0_0_9"/>
<comment type="caution">
    <text evidence="2">The sequence shown here is derived from an EMBL/GenBank/DDBJ whole genome shotgun (WGS) entry which is preliminary data.</text>
</comment>
<gene>
    <name evidence="2" type="ORF">HMPREF0819_1222</name>
</gene>
<dbReference type="SUPFAM" id="SSF54106">
    <property type="entry name" value="LysM domain"/>
    <property type="match status" value="1"/>
</dbReference>
<dbReference type="EMBL" id="AEVB01000035">
    <property type="protein sequence ID" value="EFW88632.1"/>
    <property type="molecule type" value="Genomic_DNA"/>
</dbReference>
<sequence>MTAILVSVKGDFYELQKILTLATAALAGVVLLSQADVKADTYTIQNGDSFYSVAQMYGLSVYDLAALSGMSIYDTIFPGQVFADS</sequence>
<dbReference type="Gene3D" id="3.10.350.10">
    <property type="entry name" value="LysM domain"/>
    <property type="match status" value="1"/>
</dbReference>
<evidence type="ECO:0000313" key="2">
    <source>
        <dbReference type="EMBL" id="EFW88632.1"/>
    </source>
</evidence>